<feature type="region of interest" description="Disordered" evidence="1">
    <location>
        <begin position="1296"/>
        <end position="1315"/>
    </location>
</feature>
<sequence>MIPKVLAEDSDAVGVSQTALWDLSVVSVECQNFCHSDTRSSSLPILPRLHCCDISTFNLWHPSDPHASPKIMESSSNLVDERYERSFSDPPEELLNQLSDLQPHPRDASQPNATQAMGAPTIPVDAPSDGGPIVPSNNPSPTKSRFRRPPSAPPAELTPTRLRPRKTPSKLHPSEVTDRANARRAQAPKSPSPSPPVPSQLLAMSLASSTPHAPNPSATDGTTNDDPFKISQAPPPLIIPGPYPFSNQFALPQQMVSPYASSFPHFHGFPPMNAAQYRLGHYDPQLAYGDLAKYGGPPGVSHGPIPLSGPGHPPGQFQQPSAFPHFSDRHDSHLTSTSREPTVAPRDTTPSLPAQAGCHYLAPNPSLPMRPLNASFGQNDSASNDLDMPLHFAPAKIMQPQYPPATIDPPESGVLPTLGVGPGLATSKPTPQATGIALAEVTPNPTTDHMVVPGTPLLSDVDFTDLRIPPGPSDIPTLKVLPATPNPTTPKRPSIPRLNCNPPSNPTEDDSVPTDYHQLLDHDSPTVGRLSKAHEKALISGLEALDKLVKEISISSGLSRAQIVERWNGGTPRSLNSWNIYQAYIRGRLHQEIGRLISVKESEEAPPEEIAALQKTLDEGGNFSSKIISDAYEVFQAAFPGKADKMLHRWAQINILEIEKSVGQRSGNFRKQRDQFQALAKQCADRYGFEFSGILVGGVVNQDNALAAIIATEAAADFFPVRLKRADDLVLGHMKVHVYDYYSKKSEMDTSPDGLQQSLCDDLSPMESALPSTSTKRVSAKRAKSTTKAETSSRSSSENHAVIDQLKEHVIALGASAGLRFSPNQLPWKSMIRSFAEKGYVIWNYPEEADFPCDDTRGKGIHGISVKEHALLLDAFKHPTHPIKAVLTYESGGVPLKQPAIMGVPPPANSKYTHGRRKFLGEKKTDPNEEDRLGLPRLDAHGSGAKRKTPSSKSEEPPSKKVSKGKKKAIESSDKASTTDNDDDMFLSDDPKPKVKSAHDTTTVPLFSTSPRATRSMRHGGKQSQKAMADRVSRKNKKIITDDSDGDDDVPLSAILRGATSDVSDHDPQSSTKTKAIKQVKPTKMSSEGTDPSSDNSKSRIDETVQDSPGTLAKRSNVANLLFPPEPKNLHPVPSSPMQSIPLLPSDTSAQSVHLNASTTQPPPHQIYGHYLAPPSNYPEGPAGAPPSILPTKSHTASATSSDPRRDYPAPSSNYPEGPAGAPPSIPPTKSAPLPPSGPPAQLPNSSTPQLPAHQSYRHYPAPPTNHPEGPPGALPSFPSYYTALGYGHPYAPPLPQMNVDNQHANSSTLPSGGQQGFGGNYPAWAYNHLAINPYGPYHHAPYGYSSSTQQGQPPPVHPPLPTGGTGSGVPATNDVRHPSTNSVLESLGMEVKDNPTGV</sequence>
<feature type="compositionally biased region" description="Polar residues" evidence="1">
    <location>
        <begin position="1084"/>
        <end position="1096"/>
    </location>
</feature>
<feature type="compositionally biased region" description="Polar residues" evidence="1">
    <location>
        <begin position="206"/>
        <end position="225"/>
    </location>
</feature>
<feature type="compositionally biased region" description="Polar residues" evidence="1">
    <location>
        <begin position="1146"/>
        <end position="1160"/>
    </location>
</feature>
<dbReference type="HOGENOM" id="CLU_254418_0_0_1"/>
<feature type="compositionally biased region" description="Basic and acidic residues" evidence="1">
    <location>
        <begin position="920"/>
        <end position="940"/>
    </location>
</feature>
<feature type="region of interest" description="Disordered" evidence="1">
    <location>
        <begin position="766"/>
        <end position="800"/>
    </location>
</feature>
<feature type="compositionally biased region" description="Basic and acidic residues" evidence="1">
    <location>
        <begin position="989"/>
        <end position="999"/>
    </location>
</feature>
<feature type="region of interest" description="Disordered" evidence="1">
    <location>
        <begin position="1343"/>
        <end position="1399"/>
    </location>
</feature>
<feature type="compositionally biased region" description="Polar residues" evidence="1">
    <location>
        <begin position="1191"/>
        <end position="1202"/>
    </location>
</feature>
<feature type="region of interest" description="Disordered" evidence="1">
    <location>
        <begin position="472"/>
        <end position="512"/>
    </location>
</feature>
<name>A0A0C3BNH1_HEBCY</name>
<evidence type="ECO:0000256" key="1">
    <source>
        <dbReference type="SAM" id="MobiDB-lite"/>
    </source>
</evidence>
<dbReference type="OrthoDB" id="3061191at2759"/>
<feature type="compositionally biased region" description="Polar residues" evidence="1">
    <location>
        <begin position="1000"/>
        <end position="1013"/>
    </location>
</feature>
<evidence type="ECO:0000313" key="2">
    <source>
        <dbReference type="EMBL" id="KIM38195.1"/>
    </source>
</evidence>
<feature type="region of interest" description="Disordered" evidence="1">
    <location>
        <begin position="920"/>
        <end position="1275"/>
    </location>
</feature>
<feature type="compositionally biased region" description="Polar residues" evidence="1">
    <location>
        <begin position="786"/>
        <end position="799"/>
    </location>
</feature>
<feature type="compositionally biased region" description="Basic and acidic residues" evidence="1">
    <location>
        <begin position="172"/>
        <end position="181"/>
    </location>
</feature>
<evidence type="ECO:0000313" key="3">
    <source>
        <dbReference type="Proteomes" id="UP000053424"/>
    </source>
</evidence>
<feature type="region of interest" description="Disordered" evidence="1">
    <location>
        <begin position="95"/>
        <end position="234"/>
    </location>
</feature>
<reference evidence="2 3" key="1">
    <citation type="submission" date="2014-04" db="EMBL/GenBank/DDBJ databases">
        <authorList>
            <consortium name="DOE Joint Genome Institute"/>
            <person name="Kuo A."/>
            <person name="Gay G."/>
            <person name="Dore J."/>
            <person name="Kohler A."/>
            <person name="Nagy L.G."/>
            <person name="Floudas D."/>
            <person name="Copeland A."/>
            <person name="Barry K.W."/>
            <person name="Cichocki N."/>
            <person name="Veneault-Fourrey C."/>
            <person name="LaButti K."/>
            <person name="Lindquist E.A."/>
            <person name="Lipzen A."/>
            <person name="Lundell T."/>
            <person name="Morin E."/>
            <person name="Murat C."/>
            <person name="Sun H."/>
            <person name="Tunlid A."/>
            <person name="Henrissat B."/>
            <person name="Grigoriev I.V."/>
            <person name="Hibbett D.S."/>
            <person name="Martin F."/>
            <person name="Nordberg H.P."/>
            <person name="Cantor M.N."/>
            <person name="Hua S.X."/>
        </authorList>
    </citation>
    <scope>NUCLEOTIDE SEQUENCE [LARGE SCALE GENOMIC DNA]</scope>
    <source>
        <strain evidence="3">h7</strain>
    </source>
</reference>
<feature type="compositionally biased region" description="Pro residues" evidence="1">
    <location>
        <begin position="1261"/>
        <end position="1274"/>
    </location>
</feature>
<feature type="compositionally biased region" description="Low complexity" evidence="1">
    <location>
        <begin position="1343"/>
        <end position="1352"/>
    </location>
</feature>
<accession>A0A0C3BNH1</accession>
<gene>
    <name evidence="2" type="ORF">M413DRAFT_30328</name>
</gene>
<dbReference type="STRING" id="686832.A0A0C3BNH1"/>
<feature type="compositionally biased region" description="Pro residues" evidence="1">
    <location>
        <begin position="1353"/>
        <end position="1362"/>
    </location>
</feature>
<feature type="compositionally biased region" description="Pro residues" evidence="1">
    <location>
        <begin position="1233"/>
        <end position="1242"/>
    </location>
</feature>
<organism evidence="2 3">
    <name type="scientific">Hebeloma cylindrosporum</name>
    <dbReference type="NCBI Taxonomy" id="76867"/>
    <lineage>
        <taxon>Eukaryota</taxon>
        <taxon>Fungi</taxon>
        <taxon>Dikarya</taxon>
        <taxon>Basidiomycota</taxon>
        <taxon>Agaricomycotina</taxon>
        <taxon>Agaricomycetes</taxon>
        <taxon>Agaricomycetidae</taxon>
        <taxon>Agaricales</taxon>
        <taxon>Agaricineae</taxon>
        <taxon>Hymenogastraceae</taxon>
        <taxon>Hebeloma</taxon>
    </lineage>
</organism>
<dbReference type="Proteomes" id="UP000053424">
    <property type="component" value="Unassembled WGS sequence"/>
</dbReference>
<protein>
    <submittedName>
        <fullName evidence="2">Uncharacterized protein</fullName>
    </submittedName>
</protein>
<feature type="region of interest" description="Disordered" evidence="1">
    <location>
        <begin position="297"/>
        <end position="353"/>
    </location>
</feature>
<dbReference type="EMBL" id="KN831792">
    <property type="protein sequence ID" value="KIM38195.1"/>
    <property type="molecule type" value="Genomic_DNA"/>
</dbReference>
<proteinExistence type="predicted"/>
<feature type="compositionally biased region" description="Polar residues" evidence="1">
    <location>
        <begin position="1299"/>
        <end position="1313"/>
    </location>
</feature>
<reference evidence="3" key="2">
    <citation type="submission" date="2015-01" db="EMBL/GenBank/DDBJ databases">
        <title>Evolutionary Origins and Diversification of the Mycorrhizal Mutualists.</title>
        <authorList>
            <consortium name="DOE Joint Genome Institute"/>
            <consortium name="Mycorrhizal Genomics Consortium"/>
            <person name="Kohler A."/>
            <person name="Kuo A."/>
            <person name="Nagy L.G."/>
            <person name="Floudas D."/>
            <person name="Copeland A."/>
            <person name="Barry K.W."/>
            <person name="Cichocki N."/>
            <person name="Veneault-Fourrey C."/>
            <person name="LaButti K."/>
            <person name="Lindquist E.A."/>
            <person name="Lipzen A."/>
            <person name="Lundell T."/>
            <person name="Morin E."/>
            <person name="Murat C."/>
            <person name="Riley R."/>
            <person name="Ohm R."/>
            <person name="Sun H."/>
            <person name="Tunlid A."/>
            <person name="Henrissat B."/>
            <person name="Grigoriev I.V."/>
            <person name="Hibbett D.S."/>
            <person name="Martin F."/>
        </authorList>
    </citation>
    <scope>NUCLEOTIDE SEQUENCE [LARGE SCALE GENOMIC DNA]</scope>
    <source>
        <strain evidence="3">h7</strain>
    </source>
</reference>
<keyword evidence="3" id="KW-1185">Reference proteome</keyword>